<keyword evidence="1" id="KW-0812">Transmembrane</keyword>
<name>A0AAV2SWG8_MEGNR</name>
<feature type="transmembrane region" description="Helical" evidence="1">
    <location>
        <begin position="117"/>
        <end position="139"/>
    </location>
</feature>
<feature type="transmembrane region" description="Helical" evidence="1">
    <location>
        <begin position="159"/>
        <end position="181"/>
    </location>
</feature>
<feature type="transmembrane region" description="Helical" evidence="1">
    <location>
        <begin position="59"/>
        <end position="78"/>
    </location>
</feature>
<gene>
    <name evidence="2" type="ORF">MNOR_LOCUS41528</name>
</gene>
<protein>
    <recommendedName>
        <fullName evidence="4">NADH dehydrogenase subunit 6</fullName>
    </recommendedName>
</protein>
<dbReference type="EMBL" id="CAXKWB010156904">
    <property type="protein sequence ID" value="CAL4249223.1"/>
    <property type="molecule type" value="Genomic_DNA"/>
</dbReference>
<feature type="transmembrane region" description="Helical" evidence="1">
    <location>
        <begin position="27"/>
        <end position="47"/>
    </location>
</feature>
<keyword evidence="1" id="KW-1133">Transmembrane helix</keyword>
<evidence type="ECO:0008006" key="4">
    <source>
        <dbReference type="Google" id="ProtNLM"/>
    </source>
</evidence>
<sequence length="202" mass="21810">VLMISSLLIFSTPSVYSELSLGLGYIYFLIHVAALVITSTFLLMQYLGCSLASHMPHVLVLLPLTLFCLPFVLALSYHNSAYCYLTGTVSSLILSSGLILAHQLGCHSIKGAYIETLLNGILGTSLFCTGGITLFNFTFSSSENDVWMQSPIVSSDIRASALTKGNAAAAATIITAILYLVDAVMMRKTLRTASYYIGIKHH</sequence>
<dbReference type="AlphaFoldDB" id="A0AAV2SWG8"/>
<keyword evidence="1" id="KW-0472">Membrane</keyword>
<reference evidence="2 3" key="1">
    <citation type="submission" date="2024-05" db="EMBL/GenBank/DDBJ databases">
        <authorList>
            <person name="Wallberg A."/>
        </authorList>
    </citation>
    <scope>NUCLEOTIDE SEQUENCE [LARGE SCALE GENOMIC DNA]</scope>
</reference>
<accession>A0AAV2SWG8</accession>
<evidence type="ECO:0000313" key="3">
    <source>
        <dbReference type="Proteomes" id="UP001497623"/>
    </source>
</evidence>
<evidence type="ECO:0000256" key="1">
    <source>
        <dbReference type="SAM" id="Phobius"/>
    </source>
</evidence>
<comment type="caution">
    <text evidence="2">The sequence shown here is derived from an EMBL/GenBank/DDBJ whole genome shotgun (WGS) entry which is preliminary data.</text>
</comment>
<dbReference type="Proteomes" id="UP001497623">
    <property type="component" value="Unassembled WGS sequence"/>
</dbReference>
<proteinExistence type="predicted"/>
<keyword evidence="3" id="KW-1185">Reference proteome</keyword>
<evidence type="ECO:0000313" key="2">
    <source>
        <dbReference type="EMBL" id="CAL4249223.1"/>
    </source>
</evidence>
<feature type="non-terminal residue" evidence="2">
    <location>
        <position position="1"/>
    </location>
</feature>
<organism evidence="2 3">
    <name type="scientific">Meganyctiphanes norvegica</name>
    <name type="common">Northern krill</name>
    <name type="synonym">Thysanopoda norvegica</name>
    <dbReference type="NCBI Taxonomy" id="48144"/>
    <lineage>
        <taxon>Eukaryota</taxon>
        <taxon>Metazoa</taxon>
        <taxon>Ecdysozoa</taxon>
        <taxon>Arthropoda</taxon>
        <taxon>Crustacea</taxon>
        <taxon>Multicrustacea</taxon>
        <taxon>Malacostraca</taxon>
        <taxon>Eumalacostraca</taxon>
        <taxon>Eucarida</taxon>
        <taxon>Euphausiacea</taxon>
        <taxon>Euphausiidae</taxon>
        <taxon>Meganyctiphanes</taxon>
    </lineage>
</organism>